<proteinExistence type="inferred from homology"/>
<dbReference type="AlphaFoldDB" id="A0A6I0F135"/>
<comment type="caution">
    <text evidence="3">The sequence shown here is derived from an EMBL/GenBank/DDBJ whole genome shotgun (WGS) entry which is preliminary data.</text>
</comment>
<dbReference type="RefSeq" id="WP_151860654.1">
    <property type="nucleotide sequence ID" value="NZ_WBZC01000016.1"/>
</dbReference>
<evidence type="ECO:0000256" key="1">
    <source>
        <dbReference type="ARBA" id="ARBA00006611"/>
    </source>
</evidence>
<dbReference type="SUPFAM" id="SSF52540">
    <property type="entry name" value="P-loop containing nucleoside triphosphate hydrolases"/>
    <property type="match status" value="1"/>
</dbReference>
<gene>
    <name evidence="3" type="ORF">F8154_05765</name>
</gene>
<organism evidence="3 4">
    <name type="scientific">Alkaliphilus pronyensis</name>
    <dbReference type="NCBI Taxonomy" id="1482732"/>
    <lineage>
        <taxon>Bacteria</taxon>
        <taxon>Bacillati</taxon>
        <taxon>Bacillota</taxon>
        <taxon>Clostridia</taxon>
        <taxon>Peptostreptococcales</taxon>
        <taxon>Natronincolaceae</taxon>
        <taxon>Alkaliphilus</taxon>
    </lineage>
</organism>
<accession>A0A6I0F135</accession>
<evidence type="ECO:0000259" key="2">
    <source>
        <dbReference type="Pfam" id="PF00437"/>
    </source>
</evidence>
<dbReference type="PANTHER" id="PTHR30486">
    <property type="entry name" value="TWITCHING MOTILITY PROTEIN PILT"/>
    <property type="match status" value="1"/>
</dbReference>
<dbReference type="InterPro" id="IPR027417">
    <property type="entry name" value="P-loop_NTPase"/>
</dbReference>
<dbReference type="EMBL" id="WBZC01000016">
    <property type="protein sequence ID" value="KAB3535637.1"/>
    <property type="molecule type" value="Genomic_DNA"/>
</dbReference>
<dbReference type="Pfam" id="PF00437">
    <property type="entry name" value="T2SSE"/>
    <property type="match status" value="1"/>
</dbReference>
<dbReference type="OrthoDB" id="2058019at2"/>
<protein>
    <submittedName>
        <fullName evidence="3">CpaF family protein</fullName>
    </submittedName>
</protein>
<dbReference type="Gene3D" id="3.30.450.380">
    <property type="match status" value="1"/>
</dbReference>
<dbReference type="Proteomes" id="UP000432715">
    <property type="component" value="Unassembled WGS sequence"/>
</dbReference>
<keyword evidence="4" id="KW-1185">Reference proteome</keyword>
<dbReference type="PANTHER" id="PTHR30486:SF6">
    <property type="entry name" value="TYPE IV PILUS RETRACTATION ATPASE PILT"/>
    <property type="match status" value="1"/>
</dbReference>
<evidence type="ECO:0000313" key="3">
    <source>
        <dbReference type="EMBL" id="KAB3535637.1"/>
    </source>
</evidence>
<feature type="domain" description="Bacterial type II secretion system protein E" evidence="2">
    <location>
        <begin position="172"/>
        <end position="348"/>
    </location>
</feature>
<evidence type="ECO:0000313" key="4">
    <source>
        <dbReference type="Proteomes" id="UP000432715"/>
    </source>
</evidence>
<comment type="similarity">
    <text evidence="1">Belongs to the GSP E family.</text>
</comment>
<name>A0A6I0F135_9FIRM</name>
<dbReference type="Gene3D" id="3.40.50.300">
    <property type="entry name" value="P-loop containing nucleotide triphosphate hydrolases"/>
    <property type="match status" value="1"/>
</dbReference>
<reference evidence="3 4" key="1">
    <citation type="submission" date="2019-10" db="EMBL/GenBank/DDBJ databases">
        <title>Alkaliphilus serpentinus sp. nov. and Alkaliphilus pronyensis sp. nov., two novel anaerobic alkaliphilic species isolated from the serpentinized-hosted hydrothermal field of the Prony Bay (New Caledonia).</title>
        <authorList>
            <person name="Postec A."/>
        </authorList>
    </citation>
    <scope>NUCLEOTIDE SEQUENCE [LARGE SCALE GENOMIC DNA]</scope>
    <source>
        <strain evidence="3 4">LacV</strain>
    </source>
</reference>
<dbReference type="InterPro" id="IPR001482">
    <property type="entry name" value="T2SS/T4SS_dom"/>
</dbReference>
<sequence>MIVNRLEERAKHKEHKAGEKVFQSTYEVIERIALETIKEHKDLIGEITLSKAPKASLELAVLKILNKRNYKVVDVSRKDLVKDVIDHILGYGLLQPYLDMEDCSGIFINGPDNCWIKVGKEIKRVNVSFGSIDNLKSYIRTTIQANLKGELNDDKALAKFEDPVNKLRIICAIDPVAHISPTAVFRKHKGEAFSLNDLVEMDMLTIELAEDLKRYGRAGANFIFCGRGGSGKTTLMRALLEEVQEELRILTMEEHGELFLKHPNAVQLLVKRNTKGEVYGIEELSDMGLLMTIDMYVFGEIRGAEAMSFYNGAFAGNISWTTGHSGDARKILRKMMINMKMSGTNLSDEILLDMLYESVNIIVFLDKFTVGEVVEVVPEEKEGKKYNTIWKLEKTNNQVTFIEGQHIKVGKLKSADMINKLAENKLLREEDTEVDMVVNSTTACIGNIPNNKPN</sequence>
<dbReference type="InterPro" id="IPR050921">
    <property type="entry name" value="T4SS_GSP_E_ATPase"/>
</dbReference>
<dbReference type="GO" id="GO:0016887">
    <property type="term" value="F:ATP hydrolysis activity"/>
    <property type="evidence" value="ECO:0007669"/>
    <property type="project" value="InterPro"/>
</dbReference>